<dbReference type="PATRIC" id="fig|1411148.3.peg.825"/>
<dbReference type="Proteomes" id="UP000018837">
    <property type="component" value="Unassembled WGS sequence"/>
</dbReference>
<gene>
    <name evidence="3" type="ORF">N425_05655</name>
</gene>
<sequence length="217" mass="24013">MKKTSMILAVLLLLTTVMGEAQSRRPRQSQRRTTYSRVQPVRFGLKAGLNLANVSAKYGIDADQVVGVHFGPTMEIHLPAPGLYVDGALLFSQRGIGEGYGHNRDFRNDYIDLPMSLKFRFPFPSTAPFIAMGPSLSFRLTGDKNHYAGTMVYSARNVATSWNFTGGIDIMRTVQLSLTYNLGITDYYRAFPGGFRNGAGAYGVRSNTWMFSAAVLF</sequence>
<dbReference type="AlphaFoldDB" id="W2C6Z0"/>
<evidence type="ECO:0000313" key="3">
    <source>
        <dbReference type="EMBL" id="ETK02206.1"/>
    </source>
</evidence>
<accession>W2C6Z0</accession>
<evidence type="ECO:0000256" key="1">
    <source>
        <dbReference type="SAM" id="SignalP"/>
    </source>
</evidence>
<keyword evidence="1" id="KW-0732">Signal</keyword>
<protein>
    <recommendedName>
        <fullName evidence="2">Outer membrane protein beta-barrel domain-containing protein</fullName>
    </recommendedName>
</protein>
<feature type="domain" description="Outer membrane protein beta-barrel" evidence="2">
    <location>
        <begin position="28"/>
        <end position="186"/>
    </location>
</feature>
<dbReference type="EMBL" id="AYUF01000390">
    <property type="protein sequence ID" value="ETK02206.1"/>
    <property type="molecule type" value="Genomic_DNA"/>
</dbReference>
<reference evidence="3 4" key="1">
    <citation type="submission" date="2013-11" db="EMBL/GenBank/DDBJ databases">
        <title>Single cell genomics of uncultured Tannerella BU063 (oral taxon 286).</title>
        <authorList>
            <person name="Beall C.J."/>
            <person name="Campbell A.G."/>
            <person name="Griffen A.L."/>
            <person name="Podar M."/>
            <person name="Leys E.J."/>
        </authorList>
    </citation>
    <scope>NUCLEOTIDE SEQUENCE [LARGE SCALE GENOMIC DNA]</scope>
    <source>
        <strain evidence="3">Cell 2</strain>
    </source>
</reference>
<dbReference type="Pfam" id="PF13568">
    <property type="entry name" value="OMP_b-brl_2"/>
    <property type="match status" value="1"/>
</dbReference>
<proteinExistence type="predicted"/>
<evidence type="ECO:0000259" key="2">
    <source>
        <dbReference type="Pfam" id="PF13568"/>
    </source>
</evidence>
<organism evidence="3 4">
    <name type="scientific">Tannerella sp. oral taxon BU063 isolate Cell 2</name>
    <dbReference type="NCBI Taxonomy" id="1411148"/>
    <lineage>
        <taxon>Bacteria</taxon>
        <taxon>Pseudomonadati</taxon>
        <taxon>Bacteroidota</taxon>
        <taxon>Bacteroidia</taxon>
        <taxon>Bacteroidales</taxon>
        <taxon>Tannerellaceae</taxon>
        <taxon>Tannerella</taxon>
    </lineage>
</organism>
<evidence type="ECO:0000313" key="4">
    <source>
        <dbReference type="Proteomes" id="UP000018837"/>
    </source>
</evidence>
<name>W2C6Z0_9BACT</name>
<dbReference type="InterPro" id="IPR025665">
    <property type="entry name" value="Beta-barrel_OMP_2"/>
</dbReference>
<feature type="chain" id="PRO_5004813475" description="Outer membrane protein beta-barrel domain-containing protein" evidence="1">
    <location>
        <begin position="22"/>
        <end position="217"/>
    </location>
</feature>
<feature type="signal peptide" evidence="1">
    <location>
        <begin position="1"/>
        <end position="21"/>
    </location>
</feature>
<comment type="caution">
    <text evidence="3">The sequence shown here is derived from an EMBL/GenBank/DDBJ whole genome shotgun (WGS) entry which is preliminary data.</text>
</comment>